<dbReference type="Proteomes" id="UP000785679">
    <property type="component" value="Unassembled WGS sequence"/>
</dbReference>
<proteinExistence type="predicted"/>
<reference evidence="2" key="1">
    <citation type="submission" date="2019-06" db="EMBL/GenBank/DDBJ databases">
        <authorList>
            <person name="Zheng W."/>
        </authorList>
    </citation>
    <scope>NUCLEOTIDE SEQUENCE</scope>
    <source>
        <strain evidence="2">QDHG01</strain>
    </source>
</reference>
<gene>
    <name evidence="2" type="ORF">FGO68_gene16636</name>
</gene>
<evidence type="ECO:0000313" key="3">
    <source>
        <dbReference type="Proteomes" id="UP000785679"/>
    </source>
</evidence>
<dbReference type="Gene3D" id="2.20.110.10">
    <property type="entry name" value="Histone H3 K4-specific methyltransferase SET7/9 N-terminal domain"/>
    <property type="match status" value="1"/>
</dbReference>
<dbReference type="SUPFAM" id="SSF82185">
    <property type="entry name" value="Histone H3 K4-specific methyltransferase SET7/9 N-terminal domain"/>
    <property type="match status" value="1"/>
</dbReference>
<dbReference type="EMBL" id="RRYP01005717">
    <property type="protein sequence ID" value="TNV81805.1"/>
    <property type="molecule type" value="Genomic_DNA"/>
</dbReference>
<name>A0A8J8NX16_HALGN</name>
<keyword evidence="3" id="KW-1185">Reference proteome</keyword>
<evidence type="ECO:0008006" key="4">
    <source>
        <dbReference type="Google" id="ProtNLM"/>
    </source>
</evidence>
<evidence type="ECO:0000313" key="2">
    <source>
        <dbReference type="EMBL" id="TNV81805.1"/>
    </source>
</evidence>
<accession>A0A8J8NX16</accession>
<dbReference type="PANTHER" id="PTHR23084:SF263">
    <property type="entry name" value="MORN REPEAT-CONTAINING PROTEIN 1"/>
    <property type="match status" value="1"/>
</dbReference>
<dbReference type="SMART" id="SM00698">
    <property type="entry name" value="MORN"/>
    <property type="match status" value="3"/>
</dbReference>
<dbReference type="InterPro" id="IPR003409">
    <property type="entry name" value="MORN"/>
</dbReference>
<evidence type="ECO:0000256" key="1">
    <source>
        <dbReference type="ARBA" id="ARBA00022737"/>
    </source>
</evidence>
<dbReference type="Pfam" id="PF02493">
    <property type="entry name" value="MORN"/>
    <property type="match status" value="3"/>
</dbReference>
<comment type="caution">
    <text evidence="2">The sequence shown here is derived from an EMBL/GenBank/DDBJ whole genome shotgun (WGS) entry which is preliminary data.</text>
</comment>
<dbReference type="AlphaFoldDB" id="A0A8J8NX16"/>
<protein>
    <recommendedName>
        <fullName evidence="4">MORN repeat protein</fullName>
    </recommendedName>
</protein>
<keyword evidence="1" id="KW-0677">Repeat</keyword>
<sequence length="275" mass="32347">MVCIPKKAQEFQPYHNRVNNDKEEALSTKFVEHFESDLPDIYLKWQSEGEWFEKDESAPKCINNRVARQIKLQKTGKIQDSRGYYFGETYQGKREGWGAMYLKPNSDDSDSESDQDHLGQILEYWWHNNEPIEGRIIIEWPNNDSSDGSDDDYSYYNGEEKGGVYVGKIYDYEPHGFGKFKYFNGESYKGKFKRGYYNGYGVYKQENGDVFKGEWKDGDEHGEGECIYADGNSFRGRYEFGQRVGKHIHTEAFSGETSAINYSRDKRRRRDNYRY</sequence>
<organism evidence="2 3">
    <name type="scientific">Halteria grandinella</name>
    <dbReference type="NCBI Taxonomy" id="5974"/>
    <lineage>
        <taxon>Eukaryota</taxon>
        <taxon>Sar</taxon>
        <taxon>Alveolata</taxon>
        <taxon>Ciliophora</taxon>
        <taxon>Intramacronucleata</taxon>
        <taxon>Spirotrichea</taxon>
        <taxon>Stichotrichia</taxon>
        <taxon>Sporadotrichida</taxon>
        <taxon>Halteriidae</taxon>
        <taxon>Halteria</taxon>
    </lineage>
</organism>
<dbReference type="PANTHER" id="PTHR23084">
    <property type="entry name" value="PHOSPHATIDYLINOSITOL-4-PHOSPHATE 5-KINASE RELATED"/>
    <property type="match status" value="1"/>
</dbReference>
<dbReference type="OrthoDB" id="294378at2759"/>